<dbReference type="RefSeq" id="XP_021865348.1">
    <property type="nucleotide sequence ID" value="XM_022009656.2"/>
</dbReference>
<sequence>MSLVLALTSAYNHLTILRPTLYYAGIWTTMLILTVVVASFSPELAFMSAVSLSSLYSQSCGGDGYVRIPLDMPGERVCLPAHMLKRSALDVFIPTLFSALIVASSALLLRSLGFS</sequence>
<reference evidence="2" key="1">
    <citation type="journal article" date="2021" name="Nat. Commun.">
        <title>Genomic analyses provide insights into spinach domestication and the genetic basis of agronomic traits.</title>
        <authorList>
            <person name="Cai X."/>
            <person name="Sun X."/>
            <person name="Xu C."/>
            <person name="Sun H."/>
            <person name="Wang X."/>
            <person name="Ge C."/>
            <person name="Zhang Z."/>
            <person name="Wang Q."/>
            <person name="Fei Z."/>
            <person name="Jiao C."/>
            <person name="Wang Q."/>
        </authorList>
    </citation>
    <scope>NUCLEOTIDE SEQUENCE [LARGE SCALE GENOMIC DNA]</scope>
    <source>
        <strain evidence="2">cv. Varoflay</strain>
    </source>
</reference>
<dbReference type="GeneID" id="110804093"/>
<keyword evidence="1" id="KW-1133">Transmembrane helix</keyword>
<organism evidence="2 3">
    <name type="scientific">Spinacia oleracea</name>
    <name type="common">Spinach</name>
    <dbReference type="NCBI Taxonomy" id="3562"/>
    <lineage>
        <taxon>Eukaryota</taxon>
        <taxon>Viridiplantae</taxon>
        <taxon>Streptophyta</taxon>
        <taxon>Embryophyta</taxon>
        <taxon>Tracheophyta</taxon>
        <taxon>Spermatophyta</taxon>
        <taxon>Magnoliopsida</taxon>
        <taxon>eudicotyledons</taxon>
        <taxon>Gunneridae</taxon>
        <taxon>Pentapetalae</taxon>
        <taxon>Caryophyllales</taxon>
        <taxon>Chenopodiaceae</taxon>
        <taxon>Chenopodioideae</taxon>
        <taxon>Anserineae</taxon>
        <taxon>Spinacia</taxon>
    </lineage>
</organism>
<reference evidence="3" key="2">
    <citation type="submission" date="2025-08" db="UniProtKB">
        <authorList>
            <consortium name="RefSeq"/>
        </authorList>
    </citation>
    <scope>IDENTIFICATION</scope>
    <source>
        <tissue evidence="3">Leaf</tissue>
    </source>
</reference>
<evidence type="ECO:0000313" key="3">
    <source>
        <dbReference type="RefSeq" id="XP_021865348.1"/>
    </source>
</evidence>
<accession>A0A9R0JC79</accession>
<name>A0A9R0JC79_SPIOL</name>
<keyword evidence="1" id="KW-0472">Membrane</keyword>
<evidence type="ECO:0000256" key="1">
    <source>
        <dbReference type="SAM" id="Phobius"/>
    </source>
</evidence>
<dbReference type="PANTHER" id="PTHR34658:SF2">
    <property type="entry name" value="OS01G0151800 PROTEIN"/>
    <property type="match status" value="1"/>
</dbReference>
<protein>
    <recommendedName>
        <fullName evidence="4">CASP-like protein</fullName>
    </recommendedName>
</protein>
<dbReference type="PANTHER" id="PTHR34658">
    <property type="entry name" value="OS01G0151800 PROTEIN"/>
    <property type="match status" value="1"/>
</dbReference>
<dbReference type="Proteomes" id="UP000813463">
    <property type="component" value="Chromosome 6"/>
</dbReference>
<gene>
    <name evidence="3" type="primary">LOC110804093</name>
</gene>
<evidence type="ECO:0000313" key="2">
    <source>
        <dbReference type="Proteomes" id="UP000813463"/>
    </source>
</evidence>
<feature type="transmembrane region" description="Helical" evidence="1">
    <location>
        <begin position="91"/>
        <end position="109"/>
    </location>
</feature>
<evidence type="ECO:0008006" key="4">
    <source>
        <dbReference type="Google" id="ProtNLM"/>
    </source>
</evidence>
<proteinExistence type="predicted"/>
<dbReference type="AlphaFoldDB" id="A0A9R0JC79"/>
<keyword evidence="1" id="KW-0812">Transmembrane</keyword>
<dbReference type="OrthoDB" id="1921102at2759"/>
<dbReference type="KEGG" id="soe:110804093"/>
<keyword evidence="2" id="KW-1185">Reference proteome</keyword>
<feature type="transmembrane region" description="Helical" evidence="1">
    <location>
        <begin position="21"/>
        <end position="41"/>
    </location>
</feature>